<evidence type="ECO:0000313" key="2">
    <source>
        <dbReference type="EMBL" id="NUU62142.1"/>
    </source>
</evidence>
<keyword evidence="2" id="KW-0808">Transferase</keyword>
<organism evidence="2 3">
    <name type="scientific">Paenibacillus agri</name>
    <dbReference type="NCBI Taxonomy" id="2744309"/>
    <lineage>
        <taxon>Bacteria</taxon>
        <taxon>Bacillati</taxon>
        <taxon>Bacillota</taxon>
        <taxon>Bacilli</taxon>
        <taxon>Bacillales</taxon>
        <taxon>Paenibacillaceae</taxon>
        <taxon>Paenibacillus</taxon>
    </lineage>
</organism>
<dbReference type="CDD" id="cd04301">
    <property type="entry name" value="NAT_SF"/>
    <property type="match status" value="1"/>
</dbReference>
<dbReference type="EMBL" id="JABWCS010000213">
    <property type="protein sequence ID" value="NUU62142.1"/>
    <property type="molecule type" value="Genomic_DNA"/>
</dbReference>
<dbReference type="Pfam" id="PF00583">
    <property type="entry name" value="Acetyltransf_1"/>
    <property type="match status" value="1"/>
</dbReference>
<evidence type="ECO:0000259" key="1">
    <source>
        <dbReference type="PROSITE" id="PS51186"/>
    </source>
</evidence>
<dbReference type="InterPro" id="IPR016181">
    <property type="entry name" value="Acyl_CoA_acyltransferase"/>
</dbReference>
<dbReference type="PROSITE" id="PS51186">
    <property type="entry name" value="GNAT"/>
    <property type="match status" value="1"/>
</dbReference>
<gene>
    <name evidence="2" type="ORF">HPT30_17505</name>
</gene>
<protein>
    <submittedName>
        <fullName evidence="2">GNAT family N-acetyltransferase</fullName>
    </submittedName>
</protein>
<accession>A0A850ETI4</accession>
<dbReference type="InterPro" id="IPR000182">
    <property type="entry name" value="GNAT_dom"/>
</dbReference>
<evidence type="ECO:0000313" key="3">
    <source>
        <dbReference type="Proteomes" id="UP000564806"/>
    </source>
</evidence>
<sequence>MDQRDTILNYLREQPLRNITLLKMVTYFSHVMNCHYVEGPEGRGVLLLLPAEAYAYDHRTYPEAELIVFMEYSSPAVFPHLLALVPKDAKLVFKLQDEAYYDALSKHFSLTKARGYITYTTPANLHMVPAQEAVQVELLDNRLLPLWEGNHYSLEEIQEYFRSGAFSVSIFEGETPLSTCLAFRNEDQVWEIGAVYTVESARGKGLAKKVVQTALFYLHRDGRIPRYHVLETNHTSIRLAESLGLVPCVTLVHWTN</sequence>
<dbReference type="Proteomes" id="UP000564806">
    <property type="component" value="Unassembled WGS sequence"/>
</dbReference>
<name>A0A850ETI4_9BACL</name>
<reference evidence="2" key="1">
    <citation type="submission" date="2020-06" db="EMBL/GenBank/DDBJ databases">
        <title>Paenibacillus sp. nov., isolated from soil.</title>
        <authorList>
            <person name="Seo Y.L."/>
        </authorList>
    </citation>
    <scope>NUCLEOTIDE SEQUENCE [LARGE SCALE GENOMIC DNA]</scope>
    <source>
        <strain evidence="2">JW14</strain>
    </source>
</reference>
<proteinExistence type="predicted"/>
<dbReference type="AlphaFoldDB" id="A0A850ETI4"/>
<dbReference type="SUPFAM" id="SSF55729">
    <property type="entry name" value="Acyl-CoA N-acyltransferases (Nat)"/>
    <property type="match status" value="1"/>
</dbReference>
<dbReference type="RefSeq" id="WP_175372640.1">
    <property type="nucleotide sequence ID" value="NZ_JABWCS010000213.1"/>
</dbReference>
<comment type="caution">
    <text evidence="2">The sequence shown here is derived from an EMBL/GenBank/DDBJ whole genome shotgun (WGS) entry which is preliminary data.</text>
</comment>
<dbReference type="GO" id="GO:0016747">
    <property type="term" value="F:acyltransferase activity, transferring groups other than amino-acyl groups"/>
    <property type="evidence" value="ECO:0007669"/>
    <property type="project" value="InterPro"/>
</dbReference>
<keyword evidence="3" id="KW-1185">Reference proteome</keyword>
<dbReference type="Gene3D" id="3.40.630.30">
    <property type="match status" value="1"/>
</dbReference>
<feature type="domain" description="N-acetyltransferase" evidence="1">
    <location>
        <begin position="125"/>
        <end position="256"/>
    </location>
</feature>